<evidence type="ECO:0000256" key="9">
    <source>
        <dbReference type="RuleBase" id="RU004135"/>
    </source>
</evidence>
<dbReference type="Gene3D" id="3.40.1190.10">
    <property type="entry name" value="Mur-like, catalytic domain"/>
    <property type="match status" value="1"/>
</dbReference>
<comment type="cofactor">
    <cofactor evidence="8">
        <name>Mg(2+)</name>
        <dbReference type="ChEBI" id="CHEBI:18420"/>
    </cofactor>
</comment>
<comment type="subcellular location">
    <subcellularLocation>
        <location evidence="8 9">Cytoplasm</location>
    </subcellularLocation>
</comment>
<evidence type="ECO:0000256" key="4">
    <source>
        <dbReference type="ARBA" id="ARBA00022960"/>
    </source>
</evidence>
<comment type="pathway">
    <text evidence="1 8 9">Cell wall biogenesis; peptidoglycan biosynthesis.</text>
</comment>
<comment type="PTM">
    <text evidence="8">Carboxylation is probably crucial for Mg(2+) binding and, consequently, for the gamma-phosphate positioning of ATP.</text>
</comment>
<comment type="caution">
    <text evidence="8">Lacks conserved residue(s) required for the propagation of feature annotation.</text>
</comment>
<dbReference type="InterPro" id="IPR000713">
    <property type="entry name" value="Mur_ligase_N"/>
</dbReference>
<reference evidence="13 14" key="1">
    <citation type="submission" date="2023-07" db="EMBL/GenBank/DDBJ databases">
        <title>Genomic Encyclopedia of Type Strains, Phase IV (KMG-IV): sequencing the most valuable type-strain genomes for metagenomic binning, comparative biology and taxonomic classification.</title>
        <authorList>
            <person name="Goeker M."/>
        </authorList>
    </citation>
    <scope>NUCLEOTIDE SEQUENCE [LARGE SCALE GENOMIC DNA]</scope>
    <source>
        <strain evidence="13 14">DSM 16460</strain>
    </source>
</reference>
<feature type="domain" description="Mur ligase C-terminal" evidence="11">
    <location>
        <begin position="336"/>
        <end position="463"/>
    </location>
</feature>
<dbReference type="PANTHER" id="PTHR23135:SF4">
    <property type="entry name" value="UDP-N-ACETYLMURAMOYL-L-ALANYL-D-GLUTAMATE--2,6-DIAMINOPIMELATE LIGASE MURE HOMOLOG, CHLOROPLASTIC"/>
    <property type="match status" value="1"/>
</dbReference>
<keyword evidence="14" id="KW-1185">Reference proteome</keyword>
<name>A0ABT9VE59_9BACI</name>
<dbReference type="InterPro" id="IPR004101">
    <property type="entry name" value="Mur_ligase_C"/>
</dbReference>
<keyword evidence="4 8" id="KW-0133">Cell shape</keyword>
<dbReference type="InterPro" id="IPR005761">
    <property type="entry name" value="UDP-N-AcMur-Glu-dNH2Pim_ligase"/>
</dbReference>
<dbReference type="GO" id="GO:0008765">
    <property type="term" value="F:UDP-N-acetylmuramoylalanyl-D-glutamate-2,6-diaminopimelate ligase activity"/>
    <property type="evidence" value="ECO:0007669"/>
    <property type="project" value="UniProtKB-EC"/>
</dbReference>
<feature type="modified residue" description="N6-carboxylysine" evidence="8">
    <location>
        <position position="220"/>
    </location>
</feature>
<comment type="similarity">
    <text evidence="2 8">Belongs to the MurCDEF family. MurE subfamily.</text>
</comment>
<evidence type="ECO:0000256" key="1">
    <source>
        <dbReference type="ARBA" id="ARBA00004752"/>
    </source>
</evidence>
<dbReference type="EC" id="6.3.2.13" evidence="8"/>
<keyword evidence="3 8" id="KW-0132">Cell division</keyword>
<feature type="binding site" evidence="8">
    <location>
        <position position="186"/>
    </location>
    <ligand>
        <name>UDP-N-acetyl-alpha-D-muramoyl-L-alanyl-D-glutamate</name>
        <dbReference type="ChEBI" id="CHEBI:83900"/>
    </ligand>
</feature>
<dbReference type="Gene3D" id="3.40.1390.10">
    <property type="entry name" value="MurE/MurF, N-terminal domain"/>
    <property type="match status" value="1"/>
</dbReference>
<comment type="catalytic activity">
    <reaction evidence="8">
        <text>UDP-N-acetyl-alpha-D-muramoyl-L-alanyl-D-glutamate + meso-2,6-diaminopimelate + ATP = UDP-N-acetyl-alpha-D-muramoyl-L-alanyl-gamma-D-glutamyl-meso-2,6-diaminopimelate + ADP + phosphate + H(+)</text>
        <dbReference type="Rhea" id="RHEA:23676"/>
        <dbReference type="ChEBI" id="CHEBI:15378"/>
        <dbReference type="ChEBI" id="CHEBI:30616"/>
        <dbReference type="ChEBI" id="CHEBI:43474"/>
        <dbReference type="ChEBI" id="CHEBI:57791"/>
        <dbReference type="ChEBI" id="CHEBI:83900"/>
        <dbReference type="ChEBI" id="CHEBI:83905"/>
        <dbReference type="ChEBI" id="CHEBI:456216"/>
        <dbReference type="EC" id="6.3.2.13"/>
    </reaction>
</comment>
<keyword evidence="8 13" id="KW-0436">Ligase</keyword>
<proteinExistence type="inferred from homology"/>
<dbReference type="NCBIfam" id="TIGR01085">
    <property type="entry name" value="murE"/>
    <property type="match status" value="1"/>
</dbReference>
<keyword evidence="7 8" id="KW-0961">Cell wall biogenesis/degradation</keyword>
<dbReference type="Pfam" id="PF08245">
    <property type="entry name" value="Mur_ligase_M"/>
    <property type="match status" value="1"/>
</dbReference>
<dbReference type="Pfam" id="PF01225">
    <property type="entry name" value="Mur_ligase"/>
    <property type="match status" value="1"/>
</dbReference>
<protein>
    <recommendedName>
        <fullName evidence="8">UDP-N-acetylmuramoyl-L-alanyl-D-glutamate--2,6-diaminopimelate ligase</fullName>
        <ecNumber evidence="8">6.3.2.13</ecNumber>
    </recommendedName>
    <alternativeName>
        <fullName evidence="8">Meso-A2pm-adding enzyme</fullName>
    </alternativeName>
    <alternativeName>
        <fullName evidence="8">Meso-diaminopimelate-adding enzyme</fullName>
    </alternativeName>
    <alternativeName>
        <fullName evidence="8">UDP-MurNAc-L-Ala-D-Glu:meso-diaminopimelate ligase</fullName>
    </alternativeName>
    <alternativeName>
        <fullName evidence="8">UDP-MurNAc-tripeptide synthetase</fullName>
    </alternativeName>
    <alternativeName>
        <fullName evidence="8">UDP-N-acetylmuramyl-tripeptide synthetase</fullName>
    </alternativeName>
</protein>
<evidence type="ECO:0000259" key="10">
    <source>
        <dbReference type="Pfam" id="PF01225"/>
    </source>
</evidence>
<evidence type="ECO:0000259" key="12">
    <source>
        <dbReference type="Pfam" id="PF08245"/>
    </source>
</evidence>
<sequence>MNLYELIQSTQTINAIDRETIQKIDVSAIEMDSRQVSNGSLFICMEGLTVDGHDYAGVAVEQGAKAIVAEKQVDVDVPVILVPSAVHALADLANAFYGYPSEGMNVIGITGTNGKTTLTYLLDAIFSEVGQKTAVIGTIDMKIGDKRIPVENTTPDALFLHRHLHLMREENVDTVVMEVSSHALKQGRVLGIDFDDAVFTNLSQDHLDYHPHMDDYAYAKSLLFAQLGQPLQGKTKSAVINIDDTYSDVMVRSTAQSIISYSLEQSAVIQVEDYELSPNGLSFVVKTPLGDIPITTKMSGKFNIYNILAAIGVAYQHGVSLEIIKSAIEQLQGVPGRFELIDANQDYTVVVDFAHTPDSLLNVLQTIEELKHGRVITIVGCGGDRDRSKRPKMADAAIAYSDEVIFTSDNPRTEDPHAILKDMTKHLDDNSNHFKVIESRRDAIKTAIDNAGERDMILIAGKGHETYQDIAGERHHFDDREVARELILARQKS</sequence>
<comment type="function">
    <text evidence="8">Catalyzes the addition of meso-diaminopimelic acid to the nucleotide precursor UDP-N-acetylmuramoyl-L-alanyl-D-glutamate (UMAG) in the biosynthesis of bacterial cell-wall peptidoglycan.</text>
</comment>
<keyword evidence="6 8" id="KW-0131">Cell cycle</keyword>
<keyword evidence="8" id="KW-0963">Cytoplasm</keyword>
<organism evidence="13 14">
    <name type="scientific">Alkalibacillus salilacus</name>
    <dbReference type="NCBI Taxonomy" id="284582"/>
    <lineage>
        <taxon>Bacteria</taxon>
        <taxon>Bacillati</taxon>
        <taxon>Bacillota</taxon>
        <taxon>Bacilli</taxon>
        <taxon>Bacillales</taxon>
        <taxon>Bacillaceae</taxon>
        <taxon>Alkalibacillus</taxon>
    </lineage>
</organism>
<keyword evidence="8" id="KW-0067">ATP-binding</keyword>
<evidence type="ECO:0000313" key="14">
    <source>
        <dbReference type="Proteomes" id="UP001224359"/>
    </source>
</evidence>
<feature type="binding site" evidence="8">
    <location>
        <position position="385"/>
    </location>
    <ligand>
        <name>meso-2,6-diaminopimelate</name>
        <dbReference type="ChEBI" id="CHEBI:57791"/>
    </ligand>
</feature>
<dbReference type="InterPro" id="IPR035911">
    <property type="entry name" value="MurE/MurF_N"/>
</dbReference>
<dbReference type="NCBIfam" id="NF001126">
    <property type="entry name" value="PRK00139.1-4"/>
    <property type="match status" value="1"/>
</dbReference>
<dbReference type="HAMAP" id="MF_00208">
    <property type="entry name" value="MurE"/>
    <property type="match status" value="1"/>
</dbReference>
<dbReference type="PANTHER" id="PTHR23135">
    <property type="entry name" value="MUR LIGASE FAMILY MEMBER"/>
    <property type="match status" value="1"/>
</dbReference>
<dbReference type="Proteomes" id="UP001224359">
    <property type="component" value="Unassembled WGS sequence"/>
</dbReference>
<feature type="domain" description="Mur ligase central" evidence="12">
    <location>
        <begin position="109"/>
        <end position="314"/>
    </location>
</feature>
<dbReference type="InterPro" id="IPR036615">
    <property type="entry name" value="Mur_ligase_C_dom_sf"/>
</dbReference>
<feature type="binding site" evidence="8">
    <location>
        <begin position="111"/>
        <end position="117"/>
    </location>
    <ligand>
        <name>ATP</name>
        <dbReference type="ChEBI" id="CHEBI:30616"/>
    </ligand>
</feature>
<feature type="binding site" evidence="8">
    <location>
        <begin position="409"/>
        <end position="412"/>
    </location>
    <ligand>
        <name>meso-2,6-diaminopimelate</name>
        <dbReference type="ChEBI" id="CHEBI:57791"/>
    </ligand>
</feature>
<feature type="domain" description="Mur ligase N-terminal catalytic" evidence="10">
    <location>
        <begin position="26"/>
        <end position="97"/>
    </location>
</feature>
<evidence type="ECO:0000256" key="5">
    <source>
        <dbReference type="ARBA" id="ARBA00022984"/>
    </source>
</evidence>
<keyword evidence="5 8" id="KW-0573">Peptidoglycan synthesis</keyword>
<dbReference type="SUPFAM" id="SSF53244">
    <property type="entry name" value="MurD-like peptide ligases, peptide-binding domain"/>
    <property type="match status" value="1"/>
</dbReference>
<evidence type="ECO:0000259" key="11">
    <source>
        <dbReference type="Pfam" id="PF02875"/>
    </source>
</evidence>
<evidence type="ECO:0000256" key="3">
    <source>
        <dbReference type="ARBA" id="ARBA00022618"/>
    </source>
</evidence>
<comment type="caution">
    <text evidence="13">The sequence shown here is derived from an EMBL/GenBank/DDBJ whole genome shotgun (WGS) entry which is preliminary data.</text>
</comment>
<dbReference type="SUPFAM" id="SSF53623">
    <property type="entry name" value="MurD-like peptide ligases, catalytic domain"/>
    <property type="match status" value="1"/>
</dbReference>
<evidence type="ECO:0000256" key="8">
    <source>
        <dbReference type="HAMAP-Rule" id="MF_00208"/>
    </source>
</evidence>
<dbReference type="EMBL" id="JAUSTQ010000003">
    <property type="protein sequence ID" value="MDQ0159184.1"/>
    <property type="molecule type" value="Genomic_DNA"/>
</dbReference>
<gene>
    <name evidence="8" type="primary">murE</name>
    <name evidence="13" type="ORF">J2S77_001148</name>
</gene>
<evidence type="ECO:0000256" key="6">
    <source>
        <dbReference type="ARBA" id="ARBA00023306"/>
    </source>
</evidence>
<feature type="binding site" evidence="8">
    <location>
        <position position="180"/>
    </location>
    <ligand>
        <name>UDP-N-acetyl-alpha-D-muramoyl-L-alanyl-D-glutamate</name>
        <dbReference type="ChEBI" id="CHEBI:83900"/>
    </ligand>
</feature>
<keyword evidence="8" id="KW-0460">Magnesium</keyword>
<feature type="binding site" evidence="8">
    <location>
        <position position="465"/>
    </location>
    <ligand>
        <name>meso-2,6-diaminopimelate</name>
        <dbReference type="ChEBI" id="CHEBI:57791"/>
    </ligand>
</feature>
<evidence type="ECO:0000313" key="13">
    <source>
        <dbReference type="EMBL" id="MDQ0159184.1"/>
    </source>
</evidence>
<dbReference type="Pfam" id="PF02875">
    <property type="entry name" value="Mur_ligase_C"/>
    <property type="match status" value="1"/>
</dbReference>
<dbReference type="InterPro" id="IPR036565">
    <property type="entry name" value="Mur-like_cat_sf"/>
</dbReference>
<dbReference type="InterPro" id="IPR013221">
    <property type="entry name" value="Mur_ligase_cen"/>
</dbReference>
<feature type="binding site" evidence="8">
    <location>
        <position position="461"/>
    </location>
    <ligand>
        <name>meso-2,6-diaminopimelate</name>
        <dbReference type="ChEBI" id="CHEBI:57791"/>
    </ligand>
</feature>
<evidence type="ECO:0000256" key="7">
    <source>
        <dbReference type="ARBA" id="ARBA00023316"/>
    </source>
</evidence>
<feature type="binding site" evidence="8">
    <location>
        <position position="152"/>
    </location>
    <ligand>
        <name>UDP-N-acetyl-alpha-D-muramoyl-L-alanyl-D-glutamate</name>
        <dbReference type="ChEBI" id="CHEBI:83900"/>
    </ligand>
</feature>
<dbReference type="Gene3D" id="3.90.190.20">
    <property type="entry name" value="Mur ligase, C-terminal domain"/>
    <property type="match status" value="1"/>
</dbReference>
<feature type="binding site" evidence="8">
    <location>
        <begin position="153"/>
        <end position="154"/>
    </location>
    <ligand>
        <name>UDP-N-acetyl-alpha-D-muramoyl-L-alanyl-D-glutamate</name>
        <dbReference type="ChEBI" id="CHEBI:83900"/>
    </ligand>
</feature>
<dbReference type="SUPFAM" id="SSF63418">
    <property type="entry name" value="MurE/MurF N-terminal domain"/>
    <property type="match status" value="1"/>
</dbReference>
<dbReference type="NCBIfam" id="NF001124">
    <property type="entry name" value="PRK00139.1-2"/>
    <property type="match status" value="1"/>
</dbReference>
<feature type="short sequence motif" description="Meso-diaminopimelate recognition motif" evidence="8">
    <location>
        <begin position="409"/>
        <end position="412"/>
    </location>
</feature>
<dbReference type="RefSeq" id="WP_306975449.1">
    <property type="nucleotide sequence ID" value="NZ_JAUSTQ010000003.1"/>
</dbReference>
<accession>A0ABT9VE59</accession>
<keyword evidence="8" id="KW-0547">Nucleotide-binding</keyword>
<feature type="binding site" evidence="8">
    <location>
        <position position="33"/>
    </location>
    <ligand>
        <name>UDP-N-acetyl-alpha-D-muramoyl-L-alanyl-D-glutamate</name>
        <dbReference type="ChEBI" id="CHEBI:83900"/>
    </ligand>
</feature>
<feature type="binding site" evidence="8">
    <location>
        <position position="188"/>
    </location>
    <ligand>
        <name>UDP-N-acetyl-alpha-D-muramoyl-L-alanyl-D-glutamate</name>
        <dbReference type="ChEBI" id="CHEBI:83900"/>
    </ligand>
</feature>
<evidence type="ECO:0000256" key="2">
    <source>
        <dbReference type="ARBA" id="ARBA00005898"/>
    </source>
</evidence>